<dbReference type="PANTHER" id="PTHR18901">
    <property type="entry name" value="2-DEOXYGLUCOSE-6-PHOSPHATE PHOSPHATASE 2"/>
    <property type="match status" value="1"/>
</dbReference>
<protein>
    <submittedName>
        <fullName evidence="1">HAD family phosphatase</fullName>
    </submittedName>
</protein>
<dbReference type="SFLD" id="SFLDS00003">
    <property type="entry name" value="Haloacid_Dehalogenase"/>
    <property type="match status" value="1"/>
</dbReference>
<dbReference type="InterPro" id="IPR006439">
    <property type="entry name" value="HAD-SF_hydro_IA"/>
</dbReference>
<name>A0ABX8R8R8_9CLOT</name>
<evidence type="ECO:0000313" key="1">
    <source>
        <dbReference type="EMBL" id="QXM05453.1"/>
    </source>
</evidence>
<dbReference type="SFLD" id="SFLDG01135">
    <property type="entry name" value="C1.5.6:_HAD__Beta-PGM__Phospha"/>
    <property type="match status" value="1"/>
</dbReference>
<dbReference type="PANTHER" id="PTHR18901:SF38">
    <property type="entry name" value="PSEUDOURIDINE-5'-PHOSPHATASE"/>
    <property type="match status" value="1"/>
</dbReference>
<dbReference type="NCBIfam" id="TIGR01509">
    <property type="entry name" value="HAD-SF-IA-v3"/>
    <property type="match status" value="1"/>
</dbReference>
<dbReference type="Proteomes" id="UP000886818">
    <property type="component" value="Chromosome"/>
</dbReference>
<dbReference type="EMBL" id="CP078093">
    <property type="protein sequence ID" value="QXM05453.1"/>
    <property type="molecule type" value="Genomic_DNA"/>
</dbReference>
<proteinExistence type="predicted"/>
<organism evidence="1 2">
    <name type="scientific">Crassaminicella indica</name>
    <dbReference type="NCBI Taxonomy" id="2855394"/>
    <lineage>
        <taxon>Bacteria</taxon>
        <taxon>Bacillati</taxon>
        <taxon>Bacillota</taxon>
        <taxon>Clostridia</taxon>
        <taxon>Eubacteriales</taxon>
        <taxon>Clostridiaceae</taxon>
        <taxon>Crassaminicella</taxon>
    </lineage>
</organism>
<keyword evidence="2" id="KW-1185">Reference proteome</keyword>
<gene>
    <name evidence="1" type="ORF">KVH43_08660</name>
</gene>
<dbReference type="Pfam" id="PF13419">
    <property type="entry name" value="HAD_2"/>
    <property type="match status" value="1"/>
</dbReference>
<dbReference type="CDD" id="cd07505">
    <property type="entry name" value="HAD_BPGM-like"/>
    <property type="match status" value="1"/>
</dbReference>
<dbReference type="SFLD" id="SFLDG01129">
    <property type="entry name" value="C1.5:_HAD__Beta-PGM__Phosphata"/>
    <property type="match status" value="1"/>
</dbReference>
<sequence>MYNIKAVIFDLDGTLVDSMWVWRQIDIDYLGKRGIALPDDLQKKIEGMSFTETAHYFKKRFKLEDSIDEIKDEWMKMTKSYYENNIELKTGVYALLMKLKNKGIKMGIGTSNAKELAEAVLRKNNIIDFFDTIRTSCEVEKGKPHPHIFLKVAEDLGVMPDQCLVFEDTYAGVLAGKRAGMKVFAVADESSSLYKDDISSLADQYLEGFEEIA</sequence>
<dbReference type="RefSeq" id="WP_218282152.1">
    <property type="nucleotide sequence ID" value="NZ_CP078093.1"/>
</dbReference>
<dbReference type="InterPro" id="IPR041492">
    <property type="entry name" value="HAD_2"/>
</dbReference>
<dbReference type="NCBIfam" id="TIGR01549">
    <property type="entry name" value="HAD-SF-IA-v1"/>
    <property type="match status" value="1"/>
</dbReference>
<evidence type="ECO:0000313" key="2">
    <source>
        <dbReference type="Proteomes" id="UP000886818"/>
    </source>
</evidence>
<reference evidence="1" key="1">
    <citation type="submission" date="2021-07" db="EMBL/GenBank/DDBJ databases">
        <title>Complete genome sequence of Crassaminicella sp. 143-21, isolated from a deep-sea hydrothermal vent.</title>
        <authorList>
            <person name="Li X."/>
        </authorList>
    </citation>
    <scope>NUCLEOTIDE SEQUENCE</scope>
    <source>
        <strain evidence="1">143-21</strain>
    </source>
</reference>
<accession>A0ABX8R8R8</accession>